<evidence type="ECO:0000256" key="2">
    <source>
        <dbReference type="SAM" id="MobiDB-lite"/>
    </source>
</evidence>
<proteinExistence type="predicted"/>
<dbReference type="PANTHER" id="PTHR12265">
    <property type="entry name" value="TRANSMEMBRANE PROTEIN 53"/>
    <property type="match status" value="1"/>
</dbReference>
<protein>
    <recommendedName>
        <fullName evidence="3">Cyclin-dependent kinase inhibitor domain-containing protein</fullName>
    </recommendedName>
</protein>
<dbReference type="GO" id="GO:0051726">
    <property type="term" value="P:regulation of cell cycle"/>
    <property type="evidence" value="ECO:0007669"/>
    <property type="project" value="InterPro"/>
</dbReference>
<dbReference type="GO" id="GO:0004861">
    <property type="term" value="F:cyclin-dependent protein serine/threonine kinase inhibitor activity"/>
    <property type="evidence" value="ECO:0007669"/>
    <property type="project" value="InterPro"/>
</dbReference>
<feature type="region of interest" description="Disordered" evidence="2">
    <location>
        <begin position="95"/>
        <end position="139"/>
    </location>
</feature>
<name>A0A9Q1RQ94_9SOLA</name>
<evidence type="ECO:0000256" key="1">
    <source>
        <dbReference type="ARBA" id="ARBA00023013"/>
    </source>
</evidence>
<dbReference type="GO" id="GO:0005634">
    <property type="term" value="C:nucleus"/>
    <property type="evidence" value="ECO:0007669"/>
    <property type="project" value="InterPro"/>
</dbReference>
<dbReference type="InterPro" id="IPR008547">
    <property type="entry name" value="DUF829_TMEM53"/>
</dbReference>
<feature type="compositionally biased region" description="Low complexity" evidence="2">
    <location>
        <begin position="116"/>
        <end position="129"/>
    </location>
</feature>
<feature type="region of interest" description="Disordered" evidence="2">
    <location>
        <begin position="19"/>
        <end position="50"/>
    </location>
</feature>
<dbReference type="InterPro" id="IPR003175">
    <property type="entry name" value="CDI_dom"/>
</dbReference>
<dbReference type="Pfam" id="PF05705">
    <property type="entry name" value="DUF829"/>
    <property type="match status" value="1"/>
</dbReference>
<organism evidence="4 5">
    <name type="scientific">Anisodus acutangulus</name>
    <dbReference type="NCBI Taxonomy" id="402998"/>
    <lineage>
        <taxon>Eukaryota</taxon>
        <taxon>Viridiplantae</taxon>
        <taxon>Streptophyta</taxon>
        <taxon>Embryophyta</taxon>
        <taxon>Tracheophyta</taxon>
        <taxon>Spermatophyta</taxon>
        <taxon>Magnoliopsida</taxon>
        <taxon>eudicotyledons</taxon>
        <taxon>Gunneridae</taxon>
        <taxon>Pentapetalae</taxon>
        <taxon>asterids</taxon>
        <taxon>lamiids</taxon>
        <taxon>Solanales</taxon>
        <taxon>Solanaceae</taxon>
        <taxon>Solanoideae</taxon>
        <taxon>Hyoscyameae</taxon>
        <taxon>Anisodus</taxon>
    </lineage>
</organism>
<keyword evidence="5" id="KW-1185">Reference proteome</keyword>
<dbReference type="EMBL" id="JAJAGQ010000001">
    <property type="protein sequence ID" value="KAJ8572345.1"/>
    <property type="molecule type" value="Genomic_DNA"/>
</dbReference>
<evidence type="ECO:0000259" key="3">
    <source>
        <dbReference type="Pfam" id="PF02234"/>
    </source>
</evidence>
<feature type="region of interest" description="Disordered" evidence="2">
    <location>
        <begin position="445"/>
        <end position="470"/>
    </location>
</feature>
<dbReference type="InterPro" id="IPR044898">
    <property type="entry name" value="CDI_dom_sf"/>
</dbReference>
<feature type="compositionally biased region" description="Polar residues" evidence="2">
    <location>
        <begin position="445"/>
        <end position="456"/>
    </location>
</feature>
<evidence type="ECO:0000313" key="4">
    <source>
        <dbReference type="EMBL" id="KAJ8572345.1"/>
    </source>
</evidence>
<dbReference type="AlphaFoldDB" id="A0A9Q1RQ94"/>
<accession>A0A9Q1RQ94</accession>
<feature type="domain" description="Cyclin-dependent kinase inhibitor" evidence="3">
    <location>
        <begin position="141"/>
        <end position="181"/>
    </location>
</feature>
<dbReference type="PANTHER" id="PTHR12265:SF9">
    <property type="entry name" value="DUF829 DOMAIN PROTEIN"/>
    <property type="match status" value="1"/>
</dbReference>
<keyword evidence="1" id="KW-0649">Protein kinase inhibitor</keyword>
<dbReference type="Gene3D" id="4.10.365.10">
    <property type="entry name" value="p27"/>
    <property type="match status" value="1"/>
</dbReference>
<reference evidence="5" key="1">
    <citation type="journal article" date="2023" name="Proc. Natl. Acad. Sci. U.S.A.">
        <title>Genomic and structural basis for evolution of tropane alkaloid biosynthesis.</title>
        <authorList>
            <person name="Wanga Y.-J."/>
            <person name="Taina T."/>
            <person name="Yua J.-Y."/>
            <person name="Lia J."/>
            <person name="Xua B."/>
            <person name="Chenc J."/>
            <person name="D'Auriad J.C."/>
            <person name="Huanga J.-P."/>
            <person name="Huanga S.-X."/>
        </authorList>
    </citation>
    <scope>NUCLEOTIDE SEQUENCE [LARGE SCALE GENOMIC DNA]</scope>
    <source>
        <strain evidence="5">cv. KIB-2019</strain>
    </source>
</reference>
<dbReference type="OrthoDB" id="77878at2759"/>
<evidence type="ECO:0000313" key="5">
    <source>
        <dbReference type="Proteomes" id="UP001152561"/>
    </source>
</evidence>
<comment type="caution">
    <text evidence="4">The sequence shown here is derived from an EMBL/GenBank/DDBJ whole genome shotgun (WGS) entry which is preliminary data.</text>
</comment>
<dbReference type="Proteomes" id="UP001152561">
    <property type="component" value="Unassembled WGS sequence"/>
</dbReference>
<sequence length="470" mass="52249">MGDYLRKFEEMKVMEIGNGRSRTRDNHDVEFTSSLSSSTKKRKFDFSENSTSPITSVTSVHIPTNSQCSSCLDLKAEGFETDNSASFNGAFSENFKPIDQLNPPSEHCGESEEMESSSTTTKKSSSAASAHRKLPSAAKVPPEAEIEEFFSAAEKREQKRFAEKYNYDIMKDVPLEGRYQWLNNYVNLYASLGWNSLVCLADFATLYIPEKATSLAYSLLRVLVEELRCRPCPVVVAAFSGGSKACMYKFFQIVKGRSEAQVNLEDSQLVINCISGQIYDSCPVDFTADFGTQFAVPPTILKLPGSTKLLSLVAKGCTSGLDALFITRFGSQRSEYWRTLYSSVSFGGPFLIYVKMIMWESSYHVGLYKCDPIQYGIAIDQLLAHAVSVFTSRIKKLGERNGLDDMHDEISHLICDLQNAAADSNGSFRRVAGALNDHFFLPSSSEHQNVSASGSFSEEKKDLPTWPNPF</sequence>
<gene>
    <name evidence="4" type="ORF">K7X08_008856</name>
</gene>
<dbReference type="Pfam" id="PF02234">
    <property type="entry name" value="CDI"/>
    <property type="match status" value="1"/>
</dbReference>